<evidence type="ECO:0000313" key="2">
    <source>
        <dbReference type="Proteomes" id="UP000198859"/>
    </source>
</evidence>
<accession>A0A1H1XWY0</accession>
<protein>
    <submittedName>
        <fullName evidence="1">Acetoacetate decarboxylase</fullName>
    </submittedName>
</protein>
<dbReference type="Proteomes" id="UP000198859">
    <property type="component" value="Chromosome I"/>
</dbReference>
<sequence>MTGDHAAYPASPWLLHGQLWLSLFGVRRGEDPARPDRPAGLYGVALVSYETPSPLVYGELLVARAAAGRAQVTEIWVDSPASRAGGRDLWAIPKELAELEQEHPPGATSWSVRTEASPVASARFTAPRVAGPRVPFGFRTQQLREDGTLVVTPVRGTARVAPVRATWGPPAGEVAHDPAPSWGDDRGPLAWLAGKRPLVSLRATDFVMRFGR</sequence>
<dbReference type="InterPro" id="IPR010451">
    <property type="entry name" value="Acetoacetate_decarboxylase"/>
</dbReference>
<dbReference type="Gene3D" id="2.40.400.10">
    <property type="entry name" value="Acetoacetate decarboxylase-like"/>
    <property type="match status" value="1"/>
</dbReference>
<dbReference type="GO" id="GO:0016829">
    <property type="term" value="F:lyase activity"/>
    <property type="evidence" value="ECO:0007669"/>
    <property type="project" value="InterPro"/>
</dbReference>
<dbReference type="Pfam" id="PF06314">
    <property type="entry name" value="ADC"/>
    <property type="match status" value="1"/>
</dbReference>
<keyword evidence="2" id="KW-1185">Reference proteome</keyword>
<dbReference type="InterPro" id="IPR023375">
    <property type="entry name" value="ADC_dom_sf"/>
</dbReference>
<reference evidence="2" key="1">
    <citation type="submission" date="2016-10" db="EMBL/GenBank/DDBJ databases">
        <authorList>
            <person name="Varghese N."/>
            <person name="Submissions S."/>
        </authorList>
    </citation>
    <scope>NUCLEOTIDE SEQUENCE [LARGE SCALE GENOMIC DNA]</scope>
    <source>
        <strain evidence="2">DSM 22127</strain>
    </source>
</reference>
<dbReference type="RefSeq" id="WP_091732605.1">
    <property type="nucleotide sequence ID" value="NZ_LT629757.1"/>
</dbReference>
<name>A0A1H1XWY0_9ACTN</name>
<evidence type="ECO:0000313" key="1">
    <source>
        <dbReference type="EMBL" id="SDT13645.1"/>
    </source>
</evidence>
<gene>
    <name evidence="1" type="ORF">SAMN04488570_3628</name>
</gene>
<dbReference type="EMBL" id="LT629757">
    <property type="protein sequence ID" value="SDT13645.1"/>
    <property type="molecule type" value="Genomic_DNA"/>
</dbReference>
<dbReference type="STRING" id="642780.SAMN04488570_3628"/>
<dbReference type="SUPFAM" id="SSF160104">
    <property type="entry name" value="Acetoacetate decarboxylase-like"/>
    <property type="match status" value="1"/>
</dbReference>
<proteinExistence type="predicted"/>
<dbReference type="AlphaFoldDB" id="A0A1H1XWY0"/>
<dbReference type="OrthoDB" id="834556at2"/>
<organism evidence="1 2">
    <name type="scientific">Nocardioides scoriae</name>
    <dbReference type="NCBI Taxonomy" id="642780"/>
    <lineage>
        <taxon>Bacteria</taxon>
        <taxon>Bacillati</taxon>
        <taxon>Actinomycetota</taxon>
        <taxon>Actinomycetes</taxon>
        <taxon>Propionibacteriales</taxon>
        <taxon>Nocardioidaceae</taxon>
        <taxon>Nocardioides</taxon>
    </lineage>
</organism>